<dbReference type="OrthoDB" id="3033067at2759"/>
<dbReference type="EMBL" id="MU156070">
    <property type="protein sequence ID" value="KAF9470323.1"/>
    <property type="molecule type" value="Genomic_DNA"/>
</dbReference>
<gene>
    <name evidence="2" type="ORF">BDN70DRAFT_821516</name>
</gene>
<reference evidence="2" key="1">
    <citation type="submission" date="2020-11" db="EMBL/GenBank/DDBJ databases">
        <authorList>
            <consortium name="DOE Joint Genome Institute"/>
            <person name="Ahrendt S."/>
            <person name="Riley R."/>
            <person name="Andreopoulos W."/>
            <person name="Labutti K."/>
            <person name="Pangilinan J."/>
            <person name="Ruiz-Duenas F.J."/>
            <person name="Barrasa J.M."/>
            <person name="Sanchez-Garcia M."/>
            <person name="Camarero S."/>
            <person name="Miyauchi S."/>
            <person name="Serrano A."/>
            <person name="Linde D."/>
            <person name="Babiker R."/>
            <person name="Drula E."/>
            <person name="Ayuso-Fernandez I."/>
            <person name="Pacheco R."/>
            <person name="Padilla G."/>
            <person name="Ferreira P."/>
            <person name="Barriuso J."/>
            <person name="Kellner H."/>
            <person name="Castanera R."/>
            <person name="Alfaro M."/>
            <person name="Ramirez L."/>
            <person name="Pisabarro A.G."/>
            <person name="Kuo A."/>
            <person name="Tritt A."/>
            <person name="Lipzen A."/>
            <person name="He G."/>
            <person name="Yan M."/>
            <person name="Ng V."/>
            <person name="Cullen D."/>
            <person name="Martin F."/>
            <person name="Rosso M.-N."/>
            <person name="Henrissat B."/>
            <person name="Hibbett D."/>
            <person name="Martinez A.T."/>
            <person name="Grigoriev I.V."/>
        </authorList>
    </citation>
    <scope>NUCLEOTIDE SEQUENCE</scope>
    <source>
        <strain evidence="2">CIRM-BRFM 674</strain>
    </source>
</reference>
<organism evidence="2 3">
    <name type="scientific">Pholiota conissans</name>
    <dbReference type="NCBI Taxonomy" id="109636"/>
    <lineage>
        <taxon>Eukaryota</taxon>
        <taxon>Fungi</taxon>
        <taxon>Dikarya</taxon>
        <taxon>Basidiomycota</taxon>
        <taxon>Agaricomycotina</taxon>
        <taxon>Agaricomycetes</taxon>
        <taxon>Agaricomycetidae</taxon>
        <taxon>Agaricales</taxon>
        <taxon>Agaricineae</taxon>
        <taxon>Strophariaceae</taxon>
        <taxon>Pholiota</taxon>
    </lineage>
</organism>
<protein>
    <submittedName>
        <fullName evidence="2">Uncharacterized protein</fullName>
    </submittedName>
</protein>
<comment type="caution">
    <text evidence="2">The sequence shown here is derived from an EMBL/GenBank/DDBJ whole genome shotgun (WGS) entry which is preliminary data.</text>
</comment>
<feature type="compositionally biased region" description="Polar residues" evidence="1">
    <location>
        <begin position="428"/>
        <end position="437"/>
    </location>
</feature>
<evidence type="ECO:0000313" key="3">
    <source>
        <dbReference type="Proteomes" id="UP000807469"/>
    </source>
</evidence>
<feature type="compositionally biased region" description="Low complexity" evidence="1">
    <location>
        <begin position="455"/>
        <end position="467"/>
    </location>
</feature>
<feature type="region of interest" description="Disordered" evidence="1">
    <location>
        <begin position="306"/>
        <end position="467"/>
    </location>
</feature>
<feature type="non-terminal residue" evidence="2">
    <location>
        <position position="1"/>
    </location>
</feature>
<sequence length="602" mass="65956">TVMVNPGAFRGSRREFLIGEKANYSAAVVGGYASEALALIQRRYFKRFPIDLPHDEEPSAESLAVVDDEAPDPETTEPDSQRLTIEQFKAAMDLVEERRNLFAYRKAQIKRWLAYQHMKDNDLNPKESGAYNPYNAIMVKLTGKDVSRPRLKTAVNGKKERLATERDRIAREMFGRLSEEDQRHWKGVAMDEHNDTLKEYKKELELANSPSTAPADRQRCIQGLVRFAQPILDIICDVTGWKATLMVGGPEPAHDGRLNIISIHSGTTSGDVKMTFGTAERERYKKFVVPIFGSFLQKCYSNHHPTLRNSPASSPTPSPSPSLVPSPIPSPVVSPAQPPAPSPAQPPAPSPTQLPAPSPAQPPAPSPGQPPAPSPAQPPAPSPAQPTAPSPAVGRHSTRKTTHTAESTDDTTASLGPSTRKSIKRNLNVLNPSTSQPADDGHKPKRRKMNKTSLPVPSASTSATTSVPAAIRAPDNAPEWFENALSMVQSAALGPEWLELIQKWSTFEAKERYKEVAKLGNVNRPSSVGDWIKRGRSSTWRPEISNGNWDTLKRPGTNGLLSVICALFHWGTALQKNGKEVKQSQWITAVKDCINAYDGLLC</sequence>
<dbReference type="AlphaFoldDB" id="A0A9P5YJZ6"/>
<name>A0A9P5YJZ6_9AGAR</name>
<dbReference type="PANTHER" id="PTHR48125">
    <property type="entry name" value="LP07818P1"/>
    <property type="match status" value="1"/>
</dbReference>
<accession>A0A9P5YJZ6</accession>
<dbReference type="Proteomes" id="UP000807469">
    <property type="component" value="Unassembled WGS sequence"/>
</dbReference>
<feature type="compositionally biased region" description="Pro residues" evidence="1">
    <location>
        <begin position="314"/>
        <end position="389"/>
    </location>
</feature>
<proteinExistence type="predicted"/>
<feature type="region of interest" description="Disordered" evidence="1">
    <location>
        <begin position="58"/>
        <end position="80"/>
    </location>
</feature>
<keyword evidence="3" id="KW-1185">Reference proteome</keyword>
<feature type="compositionally biased region" description="Acidic residues" evidence="1">
    <location>
        <begin position="66"/>
        <end position="77"/>
    </location>
</feature>
<dbReference type="PANTHER" id="PTHR48125:SF10">
    <property type="entry name" value="OS12G0136300 PROTEIN"/>
    <property type="match status" value="1"/>
</dbReference>
<evidence type="ECO:0000256" key="1">
    <source>
        <dbReference type="SAM" id="MobiDB-lite"/>
    </source>
</evidence>
<evidence type="ECO:0000313" key="2">
    <source>
        <dbReference type="EMBL" id="KAF9470323.1"/>
    </source>
</evidence>